<accession>A0A368X7N8</accession>
<protein>
    <recommendedName>
        <fullName evidence="3">Gas vesicle protein</fullName>
    </recommendedName>
</protein>
<dbReference type="RefSeq" id="WP_114354422.1">
    <property type="nucleotide sequence ID" value="NZ_QPJJ01000021.1"/>
</dbReference>
<sequence length="107" mass="11531">MGKQLLCKGIIIGAVAGGLITLFDEDTRRYASRKLSESKDSAGYYVKHPSDALNQLNHGYQKASKQVSAGLSSVLSILNQLEEVTNSVEDKSEAILEESTGASNEQK</sequence>
<keyword evidence="2" id="KW-1185">Reference proteome</keyword>
<dbReference type="OrthoDB" id="2353585at2"/>
<evidence type="ECO:0000313" key="2">
    <source>
        <dbReference type="Proteomes" id="UP000252585"/>
    </source>
</evidence>
<dbReference type="AlphaFoldDB" id="A0A368X7N8"/>
<comment type="caution">
    <text evidence="1">The sequence shown here is derived from an EMBL/GenBank/DDBJ whole genome shotgun (WGS) entry which is preliminary data.</text>
</comment>
<dbReference type="EMBL" id="QPJJ01000021">
    <property type="protein sequence ID" value="RCW62998.1"/>
    <property type="molecule type" value="Genomic_DNA"/>
</dbReference>
<organism evidence="1 2">
    <name type="scientific">Saliterribacillus persicus</name>
    <dbReference type="NCBI Taxonomy" id="930114"/>
    <lineage>
        <taxon>Bacteria</taxon>
        <taxon>Bacillati</taxon>
        <taxon>Bacillota</taxon>
        <taxon>Bacilli</taxon>
        <taxon>Bacillales</taxon>
        <taxon>Bacillaceae</taxon>
        <taxon>Saliterribacillus</taxon>
    </lineage>
</organism>
<proteinExistence type="predicted"/>
<gene>
    <name evidence="1" type="ORF">DFR57_12136</name>
</gene>
<evidence type="ECO:0000313" key="1">
    <source>
        <dbReference type="EMBL" id="RCW62998.1"/>
    </source>
</evidence>
<evidence type="ECO:0008006" key="3">
    <source>
        <dbReference type="Google" id="ProtNLM"/>
    </source>
</evidence>
<dbReference type="Proteomes" id="UP000252585">
    <property type="component" value="Unassembled WGS sequence"/>
</dbReference>
<reference evidence="1 2" key="1">
    <citation type="submission" date="2018-07" db="EMBL/GenBank/DDBJ databases">
        <title>Genomic Encyclopedia of Type Strains, Phase IV (KMG-IV): sequencing the most valuable type-strain genomes for metagenomic binning, comparative biology and taxonomic classification.</title>
        <authorList>
            <person name="Goeker M."/>
        </authorList>
    </citation>
    <scope>NUCLEOTIDE SEQUENCE [LARGE SCALE GENOMIC DNA]</scope>
    <source>
        <strain evidence="1 2">DSM 27696</strain>
    </source>
</reference>
<name>A0A368X7N8_9BACI</name>